<feature type="region of interest" description="Disordered" evidence="1">
    <location>
        <begin position="1"/>
        <end position="20"/>
    </location>
</feature>
<dbReference type="Pfam" id="PF03999">
    <property type="entry name" value="MAP65_ASE1"/>
    <property type="match status" value="2"/>
</dbReference>
<sequence length="281" mass="33331">MALNLLDPAQESLKSSAGIGPKSALASAEFELSEEPQTLSKDPLPKERELVEFRSYLDHLIAEKMQRQKDISNLRRETKKLMSCLETIPITKEPQRLLNARKFLLTRENMHGLRMLHDEMAAKYESLKQHIDDTRRKLERLWQCLETDPTIVEKFEKLTSYMTTFDKLFAEHDRCETLRRENMKSFVERTRHDIDYNEDMQKPHECELDSLKQFNGGNEQIFQMMLQRQEIWDRMLAPENKSNDPKRYNNQRGKLLEEEKERRCISCQLPKIVTKLLEVCK</sequence>
<dbReference type="GO" id="GO:1990023">
    <property type="term" value="C:mitotic spindle midzone"/>
    <property type="evidence" value="ECO:0007669"/>
    <property type="project" value="TreeGrafter"/>
</dbReference>
<feature type="region of interest" description="Disordered" evidence="1">
    <location>
        <begin position="25"/>
        <end position="45"/>
    </location>
</feature>
<evidence type="ECO:0000313" key="2">
    <source>
        <dbReference type="EnsemblMetazoa" id="AMEC016851-PA"/>
    </source>
</evidence>
<dbReference type="GO" id="GO:0005737">
    <property type="term" value="C:cytoplasm"/>
    <property type="evidence" value="ECO:0007669"/>
    <property type="project" value="TreeGrafter"/>
</dbReference>
<dbReference type="Proteomes" id="UP000075902">
    <property type="component" value="Unassembled WGS sequence"/>
</dbReference>
<dbReference type="AlphaFoldDB" id="A0A182UAF8"/>
<organism evidence="2 3">
    <name type="scientific">Anopheles melas</name>
    <dbReference type="NCBI Taxonomy" id="34690"/>
    <lineage>
        <taxon>Eukaryota</taxon>
        <taxon>Metazoa</taxon>
        <taxon>Ecdysozoa</taxon>
        <taxon>Arthropoda</taxon>
        <taxon>Hexapoda</taxon>
        <taxon>Insecta</taxon>
        <taxon>Pterygota</taxon>
        <taxon>Neoptera</taxon>
        <taxon>Endopterygota</taxon>
        <taxon>Diptera</taxon>
        <taxon>Nematocera</taxon>
        <taxon>Culicoidea</taxon>
        <taxon>Culicidae</taxon>
        <taxon>Anophelinae</taxon>
        <taxon>Anopheles</taxon>
    </lineage>
</organism>
<dbReference type="STRING" id="34690.A0A182UAF8"/>
<keyword evidence="3" id="KW-1185">Reference proteome</keyword>
<reference evidence="2" key="2">
    <citation type="submission" date="2020-05" db="UniProtKB">
        <authorList>
            <consortium name="EnsemblMetazoa"/>
        </authorList>
    </citation>
    <scope>IDENTIFICATION</scope>
    <source>
        <strain evidence="2">CM1001059</strain>
    </source>
</reference>
<dbReference type="InterPro" id="IPR007145">
    <property type="entry name" value="MAP65_Ase1_PRC1"/>
</dbReference>
<evidence type="ECO:0000256" key="1">
    <source>
        <dbReference type="SAM" id="MobiDB-lite"/>
    </source>
</evidence>
<evidence type="ECO:0000313" key="3">
    <source>
        <dbReference type="Proteomes" id="UP000075902"/>
    </source>
</evidence>
<proteinExistence type="predicted"/>
<dbReference type="EnsemblMetazoa" id="AMEC016851-RA">
    <property type="protein sequence ID" value="AMEC016851-PA"/>
    <property type="gene ID" value="AMEC016851"/>
</dbReference>
<dbReference type="VEuPathDB" id="VectorBase:AMEC016851"/>
<accession>A0A182UAF8</accession>
<dbReference type="Gene3D" id="1.20.58.1520">
    <property type="match status" value="1"/>
</dbReference>
<dbReference type="GO" id="GO:0008017">
    <property type="term" value="F:microtubule binding"/>
    <property type="evidence" value="ECO:0007669"/>
    <property type="project" value="InterPro"/>
</dbReference>
<protein>
    <submittedName>
        <fullName evidence="2">Uncharacterized protein</fullName>
    </submittedName>
</protein>
<dbReference type="GO" id="GO:0051256">
    <property type="term" value="P:mitotic spindle midzone assembly"/>
    <property type="evidence" value="ECO:0007669"/>
    <property type="project" value="TreeGrafter"/>
</dbReference>
<dbReference type="PANTHER" id="PTHR19321">
    <property type="entry name" value="PROTEIN REGULATOR OF CYTOKINESIS 1 PRC1-RELATED"/>
    <property type="match status" value="1"/>
</dbReference>
<name>A0A182UAF8_9DIPT</name>
<dbReference type="PANTHER" id="PTHR19321:SF41">
    <property type="entry name" value="FASCETTO-RELATED"/>
    <property type="match status" value="1"/>
</dbReference>
<reference evidence="3" key="1">
    <citation type="submission" date="2014-01" db="EMBL/GenBank/DDBJ databases">
        <title>The Genome Sequence of Anopheles melas CM1001059_A (V2).</title>
        <authorList>
            <consortium name="The Broad Institute Genomics Platform"/>
            <person name="Neafsey D.E."/>
            <person name="Besansky N."/>
            <person name="Howell P."/>
            <person name="Walton C."/>
            <person name="Young S.K."/>
            <person name="Zeng Q."/>
            <person name="Gargeya S."/>
            <person name="Fitzgerald M."/>
            <person name="Haas B."/>
            <person name="Abouelleil A."/>
            <person name="Allen A.W."/>
            <person name="Alvarado L."/>
            <person name="Arachchi H.M."/>
            <person name="Berlin A.M."/>
            <person name="Chapman S.B."/>
            <person name="Gainer-Dewar J."/>
            <person name="Goldberg J."/>
            <person name="Griggs A."/>
            <person name="Gujja S."/>
            <person name="Hansen M."/>
            <person name="Howarth C."/>
            <person name="Imamovic A."/>
            <person name="Ireland A."/>
            <person name="Larimer J."/>
            <person name="McCowan C."/>
            <person name="Murphy C."/>
            <person name="Pearson M."/>
            <person name="Poon T.W."/>
            <person name="Priest M."/>
            <person name="Roberts A."/>
            <person name="Saif S."/>
            <person name="Shea T."/>
            <person name="Sisk P."/>
            <person name="Sykes S."/>
            <person name="Wortman J."/>
            <person name="Nusbaum C."/>
            <person name="Birren B."/>
        </authorList>
    </citation>
    <scope>NUCLEOTIDE SEQUENCE [LARGE SCALE GENOMIC DNA]</scope>
    <source>
        <strain evidence="3">CM1001059</strain>
    </source>
</reference>